<dbReference type="InParanoid" id="A0A1S3HWA2"/>
<dbReference type="GeneID" id="106158420"/>
<gene>
    <name evidence="3" type="primary">LOC106158420</name>
</gene>
<protein>
    <submittedName>
        <fullName evidence="3">Uncharacterized protein LOC106158420</fullName>
    </submittedName>
</protein>
<dbReference type="AlphaFoldDB" id="A0A1S3HWA2"/>
<accession>A0A1S3HWA2</accession>
<proteinExistence type="predicted"/>
<reference evidence="3" key="1">
    <citation type="submission" date="2025-08" db="UniProtKB">
        <authorList>
            <consortium name="RefSeq"/>
        </authorList>
    </citation>
    <scope>IDENTIFICATION</scope>
    <source>
        <tissue evidence="3">Gonads</tissue>
    </source>
</reference>
<dbReference type="OMA" id="NTAMENN"/>
<dbReference type="RefSeq" id="XP_013389826.1">
    <property type="nucleotide sequence ID" value="XM_013534372.1"/>
</dbReference>
<evidence type="ECO:0000313" key="2">
    <source>
        <dbReference type="Proteomes" id="UP000085678"/>
    </source>
</evidence>
<evidence type="ECO:0000256" key="1">
    <source>
        <dbReference type="SAM" id="MobiDB-lite"/>
    </source>
</evidence>
<feature type="compositionally biased region" description="Polar residues" evidence="1">
    <location>
        <begin position="53"/>
        <end position="66"/>
    </location>
</feature>
<dbReference type="Proteomes" id="UP000085678">
    <property type="component" value="Unplaced"/>
</dbReference>
<feature type="region of interest" description="Disordered" evidence="1">
    <location>
        <begin position="278"/>
        <end position="300"/>
    </location>
</feature>
<sequence>MSSMYIRIQKDTPSSKMYGFQKLHWDDIKMITSRMQKHTFNSRLGLNEMAQCKATQGRPSHSSPSPVTCDRQRKVKHRHAGSHSGGDYWQGYQLQHYDSDQEDDDSNLHSDQMTQNSLHSPPSASSFTNRKMSKKNIDRIVNRLYSTPTLSSALAASGVGYYCDVTNMDPVAKYAITKPRPKSAPVPSGSAGTLLFQRPTTAYRGKQVGSCQFCDDDKTDKSVFERNYSDDKVYFESELEEIVERIRTPTHASEGGIPKCKKSTPFVLEHKVIAAEPEPKSFDFRPRKKRKTKEEPLPLISGLRRSANVSEIVNRLYTPQKRTATACTPVSYPTAR</sequence>
<name>A0A1S3HWA2_LINAN</name>
<organism evidence="2 3">
    <name type="scientific">Lingula anatina</name>
    <name type="common">Brachiopod</name>
    <name type="synonym">Lingula unguis</name>
    <dbReference type="NCBI Taxonomy" id="7574"/>
    <lineage>
        <taxon>Eukaryota</taxon>
        <taxon>Metazoa</taxon>
        <taxon>Spiralia</taxon>
        <taxon>Lophotrochozoa</taxon>
        <taxon>Brachiopoda</taxon>
        <taxon>Linguliformea</taxon>
        <taxon>Lingulata</taxon>
        <taxon>Lingulida</taxon>
        <taxon>Linguloidea</taxon>
        <taxon>Lingulidae</taxon>
        <taxon>Lingula</taxon>
    </lineage>
</organism>
<keyword evidence="2" id="KW-1185">Reference proteome</keyword>
<dbReference type="KEGG" id="lak:106158420"/>
<dbReference type="OrthoDB" id="6107996at2759"/>
<feature type="region of interest" description="Disordered" evidence="1">
    <location>
        <begin position="52"/>
        <end position="132"/>
    </location>
</feature>
<feature type="compositionally biased region" description="Polar residues" evidence="1">
    <location>
        <begin position="109"/>
        <end position="130"/>
    </location>
</feature>
<evidence type="ECO:0000313" key="3">
    <source>
        <dbReference type="RefSeq" id="XP_013389826.1"/>
    </source>
</evidence>